<evidence type="ECO:0000313" key="4">
    <source>
        <dbReference type="EMBL" id="WRY33975.1"/>
    </source>
</evidence>
<organism evidence="4 5">
    <name type="scientific">Thioclava litoralis</name>
    <dbReference type="NCBI Taxonomy" id="3076557"/>
    <lineage>
        <taxon>Bacteria</taxon>
        <taxon>Pseudomonadati</taxon>
        <taxon>Pseudomonadota</taxon>
        <taxon>Alphaproteobacteria</taxon>
        <taxon>Rhodobacterales</taxon>
        <taxon>Paracoccaceae</taxon>
        <taxon>Thioclava</taxon>
    </lineage>
</organism>
<evidence type="ECO:0000256" key="2">
    <source>
        <dbReference type="ARBA" id="ARBA00022801"/>
    </source>
</evidence>
<dbReference type="Gene3D" id="3.50.80.20">
    <property type="entry name" value="D-Ala-D-Ala carboxypeptidase C, peptidase S13"/>
    <property type="match status" value="1"/>
</dbReference>
<keyword evidence="5" id="KW-1185">Reference proteome</keyword>
<dbReference type="InterPro" id="IPR012338">
    <property type="entry name" value="Beta-lactam/transpept-like"/>
</dbReference>
<dbReference type="SUPFAM" id="SSF56601">
    <property type="entry name" value="beta-lactamase/transpeptidase-like"/>
    <property type="match status" value="1"/>
</dbReference>
<dbReference type="EC" id="3.4.16.4" evidence="4"/>
<keyword evidence="2 4" id="KW-0378">Hydrolase</keyword>
<dbReference type="PRINTS" id="PR00922">
    <property type="entry name" value="DADACBPTASE3"/>
</dbReference>
<evidence type="ECO:0000256" key="3">
    <source>
        <dbReference type="SAM" id="SignalP"/>
    </source>
</evidence>
<feature type="signal peptide" evidence="3">
    <location>
        <begin position="1"/>
        <end position="28"/>
    </location>
</feature>
<name>A0ABZ1E1K2_9RHOB</name>
<dbReference type="Proteomes" id="UP001623290">
    <property type="component" value="Chromosome"/>
</dbReference>
<reference evidence="4 5" key="1">
    <citation type="submission" date="2023-09" db="EMBL/GenBank/DDBJ databases">
        <title>Thioclava shenzhenensis sp. nov., a multidrug resistant bacteria-antagonizing species isolated from coastal seawater.</title>
        <authorList>
            <person name="Long M."/>
        </authorList>
    </citation>
    <scope>NUCLEOTIDE SEQUENCE [LARGE SCALE GENOMIC DNA]</scope>
    <source>
        <strain evidence="4 5">FTW29</strain>
    </source>
</reference>
<dbReference type="PANTHER" id="PTHR30023:SF0">
    <property type="entry name" value="PENICILLIN-SENSITIVE CARBOXYPEPTIDASE A"/>
    <property type="match status" value="1"/>
</dbReference>
<gene>
    <name evidence="4" type="primary">dacB</name>
    <name evidence="4" type="ORF">RPE78_01400</name>
</gene>
<keyword evidence="4" id="KW-0121">Carboxypeptidase</keyword>
<proteinExistence type="inferred from homology"/>
<dbReference type="GO" id="GO:0009002">
    <property type="term" value="F:serine-type D-Ala-D-Ala carboxypeptidase activity"/>
    <property type="evidence" value="ECO:0007669"/>
    <property type="project" value="UniProtKB-EC"/>
</dbReference>
<accession>A0ABZ1E1K2</accession>
<dbReference type="PANTHER" id="PTHR30023">
    <property type="entry name" value="D-ALANYL-D-ALANINE CARBOXYPEPTIDASE"/>
    <property type="match status" value="1"/>
</dbReference>
<evidence type="ECO:0000313" key="5">
    <source>
        <dbReference type="Proteomes" id="UP001623290"/>
    </source>
</evidence>
<keyword evidence="4" id="KW-0645">Protease</keyword>
<keyword evidence="3" id="KW-0732">Signal</keyword>
<comment type="similarity">
    <text evidence="1">Belongs to the peptidase S13 family.</text>
</comment>
<sequence length="476" mass="50490">MQVSRRGFVTGLAASTLGLAATPTLAQAQVASGEGYVQAARLGGDVGYVVMDARSGQVLEARNPTMGLPPASTAKTITTLYALETLGTNYRFGTWLIATGPVVNGVIQGDLVLSGGADPTLSTDHLGAMAAELARIGVRGVTGRFLVWGGALPYAEEIAKDQPVYVSYNPSISGLILNYNRVYFAWKRAGNGYQLTMDARGDSYTPTAYTASMQVAARQSPLFAYSDRGGKEQWTVAAPALGRSGSRWLPVRHPTAYAGDVFQTLARGQGCPLPSPQEAKTAPVGTVLVTHASQLLPTILQDMLKYSTNLTAEAVGMTSSTVRGLPAARGRSGTAMSRWIAAKAGTQAIDLVDHSGLGGASRVTAMDMVRVIAAGQPMGLRNLVKPFKLRDAAGRNLQSQPFAVDAKTGTLNFVSSLAGYMTAPNGRELMFAILTGDVDRRRRTQDEDRPAGSVEWVKRSKILQSQLLMRWGAVYG</sequence>
<dbReference type="PROSITE" id="PS51318">
    <property type="entry name" value="TAT"/>
    <property type="match status" value="1"/>
</dbReference>
<dbReference type="NCBIfam" id="TIGR00666">
    <property type="entry name" value="PBP4"/>
    <property type="match status" value="1"/>
</dbReference>
<evidence type="ECO:0000256" key="1">
    <source>
        <dbReference type="ARBA" id="ARBA00006096"/>
    </source>
</evidence>
<protein>
    <submittedName>
        <fullName evidence="4">D-alanyl-D-alanine carboxypeptidase/D-alanyl-D-alanine-endopeptidase</fullName>
        <ecNumber evidence="4">3.4.16.4</ecNumber>
    </submittedName>
</protein>
<dbReference type="EMBL" id="CP135443">
    <property type="protein sequence ID" value="WRY33975.1"/>
    <property type="molecule type" value="Genomic_DNA"/>
</dbReference>
<dbReference type="Pfam" id="PF02113">
    <property type="entry name" value="Peptidase_S13"/>
    <property type="match status" value="1"/>
</dbReference>
<dbReference type="InterPro" id="IPR006311">
    <property type="entry name" value="TAT_signal"/>
</dbReference>
<dbReference type="RefSeq" id="WP_406721022.1">
    <property type="nucleotide sequence ID" value="NZ_CP135443.1"/>
</dbReference>
<dbReference type="InterPro" id="IPR000667">
    <property type="entry name" value="Peptidase_S13"/>
</dbReference>
<dbReference type="Gene3D" id="3.40.710.10">
    <property type="entry name" value="DD-peptidase/beta-lactamase superfamily"/>
    <property type="match status" value="2"/>
</dbReference>
<feature type="chain" id="PRO_5047274743" evidence="3">
    <location>
        <begin position="29"/>
        <end position="476"/>
    </location>
</feature>